<dbReference type="Proteomes" id="UP000198793">
    <property type="component" value="Unassembled WGS sequence"/>
</dbReference>
<reference evidence="1 2" key="1">
    <citation type="submission" date="2016-10" db="EMBL/GenBank/DDBJ databases">
        <authorList>
            <person name="de Groot N.N."/>
        </authorList>
    </citation>
    <scope>NUCLEOTIDE SEQUENCE [LARGE SCALE GENOMIC DNA]</scope>
    <source>
        <strain evidence="2">L7-484,KACC 16230,DSM 25025</strain>
    </source>
</reference>
<evidence type="ECO:0008006" key="3">
    <source>
        <dbReference type="Google" id="ProtNLM"/>
    </source>
</evidence>
<dbReference type="InterPro" id="IPR021251">
    <property type="entry name" value="DUF2793"/>
</dbReference>
<name>A0A1H0CLU9_9HYPH</name>
<dbReference type="STRING" id="1166073.SAMN05192530_101366"/>
<dbReference type="Pfam" id="PF10983">
    <property type="entry name" value="DUF2793"/>
    <property type="match status" value="1"/>
</dbReference>
<gene>
    <name evidence="1" type="ORF">SAMN05192530_101366</name>
</gene>
<accession>A0A1H0CLU9</accession>
<dbReference type="AlphaFoldDB" id="A0A1H0CLU9"/>
<organism evidence="1 2">
    <name type="scientific">Aureimonas jatrophae</name>
    <dbReference type="NCBI Taxonomy" id="1166073"/>
    <lineage>
        <taxon>Bacteria</taxon>
        <taxon>Pseudomonadati</taxon>
        <taxon>Pseudomonadota</taxon>
        <taxon>Alphaproteobacteria</taxon>
        <taxon>Hyphomicrobiales</taxon>
        <taxon>Aurantimonadaceae</taxon>
        <taxon>Aureimonas</taxon>
    </lineage>
</organism>
<proteinExistence type="predicted"/>
<evidence type="ECO:0000313" key="2">
    <source>
        <dbReference type="Proteomes" id="UP000198793"/>
    </source>
</evidence>
<protein>
    <recommendedName>
        <fullName evidence="3">DUF2793 domain-containing protein</fullName>
    </recommendedName>
</protein>
<evidence type="ECO:0000313" key="1">
    <source>
        <dbReference type="EMBL" id="SDN58751.1"/>
    </source>
</evidence>
<sequence>MDETPRLNLPFLLAQQAQKHLTHNEALRLLDVLVQTAVHSMRTAAEPDAAEEGDLFILPPDRTGARWEEMAPGSLALFENGGFVAIRPVLGQVAYVLDERRLVIFDGATWSGDAFAARDLPSLGINAAPSSANRLTVATDVELLTHDDRTPGTGDARKVVNKAASARTASLVFQTAWSGRAELGLTGDDDLQFRVSADGASFRTALRAARASGFVALAGGHEPACALDVAGPVRVGAYARAALPSAASGAGQVIFVPDEAGGATLAFSDGTRWRRVGDRAVVA</sequence>
<dbReference type="OrthoDB" id="564699at2"/>
<dbReference type="EMBL" id="FNIT01000001">
    <property type="protein sequence ID" value="SDN58751.1"/>
    <property type="molecule type" value="Genomic_DNA"/>
</dbReference>
<dbReference type="RefSeq" id="WP_090667991.1">
    <property type="nucleotide sequence ID" value="NZ_FNIT01000001.1"/>
</dbReference>
<keyword evidence="2" id="KW-1185">Reference proteome</keyword>